<dbReference type="AlphaFoldDB" id="A0A9N9N8F8"/>
<keyword evidence="2" id="KW-1185">Reference proteome</keyword>
<comment type="caution">
    <text evidence="1">The sequence shown here is derived from an EMBL/GenBank/DDBJ whole genome shotgun (WGS) entry which is preliminary data.</text>
</comment>
<organism evidence="1 2">
    <name type="scientific">Funneliformis caledonium</name>
    <dbReference type="NCBI Taxonomy" id="1117310"/>
    <lineage>
        <taxon>Eukaryota</taxon>
        <taxon>Fungi</taxon>
        <taxon>Fungi incertae sedis</taxon>
        <taxon>Mucoromycota</taxon>
        <taxon>Glomeromycotina</taxon>
        <taxon>Glomeromycetes</taxon>
        <taxon>Glomerales</taxon>
        <taxon>Glomeraceae</taxon>
        <taxon>Funneliformis</taxon>
    </lineage>
</organism>
<evidence type="ECO:0000313" key="1">
    <source>
        <dbReference type="EMBL" id="CAG8710810.1"/>
    </source>
</evidence>
<name>A0A9N9N8F8_9GLOM</name>
<proteinExistence type="predicted"/>
<dbReference type="Proteomes" id="UP000789570">
    <property type="component" value="Unassembled WGS sequence"/>
</dbReference>
<feature type="non-terminal residue" evidence="1">
    <location>
        <position position="105"/>
    </location>
</feature>
<sequence length="105" mass="12573">KLTYQQWRDEIKKLLDPKIDLFLKNLKRFLFEILPIFFDAYKMESENSLINYDILEEEYMSTSDGIVYTSNLRPYKISVVEESKPYENDCDIQICKAAKDIINYL</sequence>
<accession>A0A9N9N8F8</accession>
<protein>
    <submittedName>
        <fullName evidence="1">6494_t:CDS:1</fullName>
    </submittedName>
</protein>
<feature type="non-terminal residue" evidence="1">
    <location>
        <position position="1"/>
    </location>
</feature>
<dbReference type="EMBL" id="CAJVPQ010008878">
    <property type="protein sequence ID" value="CAG8710810.1"/>
    <property type="molecule type" value="Genomic_DNA"/>
</dbReference>
<evidence type="ECO:0000313" key="2">
    <source>
        <dbReference type="Proteomes" id="UP000789570"/>
    </source>
</evidence>
<reference evidence="1" key="1">
    <citation type="submission" date="2021-06" db="EMBL/GenBank/DDBJ databases">
        <authorList>
            <person name="Kallberg Y."/>
            <person name="Tangrot J."/>
            <person name="Rosling A."/>
        </authorList>
    </citation>
    <scope>NUCLEOTIDE SEQUENCE</scope>
    <source>
        <strain evidence="1">UK204</strain>
    </source>
</reference>
<gene>
    <name evidence="1" type="ORF">FCALED_LOCUS13905</name>
</gene>